<dbReference type="InterPro" id="IPR016186">
    <property type="entry name" value="C-type_lectin-like/link_sf"/>
</dbReference>
<dbReference type="InterPro" id="IPR001304">
    <property type="entry name" value="C-type_lectin-like"/>
</dbReference>
<gene>
    <name evidence="2" type="ORF">MNOR_LOCUS18889</name>
</gene>
<accession>A0AAV2R4H3</accession>
<dbReference type="Gene3D" id="3.10.100.10">
    <property type="entry name" value="Mannose-Binding Protein A, subunit A"/>
    <property type="match status" value="1"/>
</dbReference>
<dbReference type="SUPFAM" id="SSF56436">
    <property type="entry name" value="C-type lectin-like"/>
    <property type="match status" value="1"/>
</dbReference>
<organism evidence="2 3">
    <name type="scientific">Meganyctiphanes norvegica</name>
    <name type="common">Northern krill</name>
    <name type="synonym">Thysanopoda norvegica</name>
    <dbReference type="NCBI Taxonomy" id="48144"/>
    <lineage>
        <taxon>Eukaryota</taxon>
        <taxon>Metazoa</taxon>
        <taxon>Ecdysozoa</taxon>
        <taxon>Arthropoda</taxon>
        <taxon>Crustacea</taxon>
        <taxon>Multicrustacea</taxon>
        <taxon>Malacostraca</taxon>
        <taxon>Eumalacostraca</taxon>
        <taxon>Eucarida</taxon>
        <taxon>Euphausiacea</taxon>
        <taxon>Euphausiidae</taxon>
        <taxon>Meganyctiphanes</taxon>
    </lineage>
</organism>
<evidence type="ECO:0000313" key="2">
    <source>
        <dbReference type="EMBL" id="CAL4108445.1"/>
    </source>
</evidence>
<dbReference type="Proteomes" id="UP001497623">
    <property type="component" value="Unassembled WGS sequence"/>
</dbReference>
<dbReference type="AlphaFoldDB" id="A0AAV2R4H3"/>
<comment type="caution">
    <text evidence="2">The sequence shown here is derived from an EMBL/GenBank/DDBJ whole genome shotgun (WGS) entry which is preliminary data.</text>
</comment>
<feature type="non-terminal residue" evidence="2">
    <location>
        <position position="1"/>
    </location>
</feature>
<dbReference type="EMBL" id="CAXKWB010013764">
    <property type="protein sequence ID" value="CAL4108445.1"/>
    <property type="molecule type" value="Genomic_DNA"/>
</dbReference>
<keyword evidence="3" id="KW-1185">Reference proteome</keyword>
<dbReference type="SMART" id="SM00034">
    <property type="entry name" value="CLECT"/>
    <property type="match status" value="1"/>
</dbReference>
<feature type="domain" description="C-type lectin" evidence="1">
    <location>
        <begin position="104"/>
        <end position="225"/>
    </location>
</feature>
<dbReference type="CDD" id="cd00037">
    <property type="entry name" value="CLECT"/>
    <property type="match status" value="1"/>
</dbReference>
<dbReference type="InterPro" id="IPR016187">
    <property type="entry name" value="CTDL_fold"/>
</dbReference>
<evidence type="ECO:0000259" key="1">
    <source>
        <dbReference type="PROSITE" id="PS50041"/>
    </source>
</evidence>
<proteinExistence type="predicted"/>
<reference evidence="2 3" key="1">
    <citation type="submission" date="2024-05" db="EMBL/GenBank/DDBJ databases">
        <authorList>
            <person name="Wallberg A."/>
        </authorList>
    </citation>
    <scope>NUCLEOTIDE SEQUENCE [LARGE SCALE GENOMIC DNA]</scope>
</reference>
<protein>
    <recommendedName>
        <fullName evidence="1">C-type lectin domain-containing protein</fullName>
    </recommendedName>
</protein>
<sequence length="235" mass="26008">HRVFYQRTMKLLVLAASMAVVIGTVHSISQLSQLSTQERRSCRTRDCAFFGGVCVVGADANNCTGQLVDAGCGGRGCQCCIPEPTCNPRPKCCPSEGFFQMPAPSNQCFKLYMNRSRNWTEANELCVGEGLRLAIPYDALLLRSYIVQRFGPKEFAWVNARGNGDQYMWQGSETSSAYPFPIDSPLWKPGVSSRESDNYLCVVLAIRGGAWKAYPGAPYTSYRCTADFFTLCELP</sequence>
<name>A0AAV2R4H3_MEGNR</name>
<evidence type="ECO:0000313" key="3">
    <source>
        <dbReference type="Proteomes" id="UP001497623"/>
    </source>
</evidence>
<dbReference type="PROSITE" id="PS50041">
    <property type="entry name" value="C_TYPE_LECTIN_2"/>
    <property type="match status" value="1"/>
</dbReference>